<proteinExistence type="predicted"/>
<evidence type="ECO:0000313" key="8">
    <source>
        <dbReference type="Proteomes" id="UP000030104"/>
    </source>
</evidence>
<dbReference type="PhylomeDB" id="A0A0A2L632"/>
<organism evidence="7 8">
    <name type="scientific">Penicillium italicum</name>
    <name type="common">Blue mold</name>
    <dbReference type="NCBI Taxonomy" id="40296"/>
    <lineage>
        <taxon>Eukaryota</taxon>
        <taxon>Fungi</taxon>
        <taxon>Dikarya</taxon>
        <taxon>Ascomycota</taxon>
        <taxon>Pezizomycotina</taxon>
        <taxon>Eurotiomycetes</taxon>
        <taxon>Eurotiomycetidae</taxon>
        <taxon>Eurotiales</taxon>
        <taxon>Aspergillaceae</taxon>
        <taxon>Penicillium</taxon>
    </lineage>
</organism>
<feature type="transmembrane region" description="Helical" evidence="5">
    <location>
        <begin position="12"/>
        <end position="31"/>
    </location>
</feature>
<keyword evidence="8" id="KW-1185">Reference proteome</keyword>
<feature type="domain" description="Major facilitator superfamily (MFS) profile" evidence="6">
    <location>
        <begin position="1"/>
        <end position="435"/>
    </location>
</feature>
<evidence type="ECO:0000259" key="6">
    <source>
        <dbReference type="PROSITE" id="PS50850"/>
    </source>
</evidence>
<feature type="transmembrane region" description="Helical" evidence="5">
    <location>
        <begin position="103"/>
        <end position="126"/>
    </location>
</feature>
<dbReference type="GO" id="GO:0005886">
    <property type="term" value="C:plasma membrane"/>
    <property type="evidence" value="ECO:0007669"/>
    <property type="project" value="TreeGrafter"/>
</dbReference>
<keyword evidence="3 5" id="KW-1133">Transmembrane helix</keyword>
<evidence type="ECO:0000313" key="7">
    <source>
        <dbReference type="EMBL" id="KGO74611.1"/>
    </source>
</evidence>
<dbReference type="EMBL" id="JQGA01000595">
    <property type="protein sequence ID" value="KGO74611.1"/>
    <property type="molecule type" value="Genomic_DNA"/>
</dbReference>
<feature type="transmembrane region" description="Helical" evidence="5">
    <location>
        <begin position="43"/>
        <end position="60"/>
    </location>
</feature>
<dbReference type="AlphaFoldDB" id="A0A0A2L632"/>
<dbReference type="OrthoDB" id="2585655at2759"/>
<dbReference type="InterPro" id="IPR020846">
    <property type="entry name" value="MFS_dom"/>
</dbReference>
<dbReference type="Gene3D" id="1.20.1250.20">
    <property type="entry name" value="MFS general substrate transporter like domains"/>
    <property type="match status" value="1"/>
</dbReference>
<keyword evidence="2 5" id="KW-0812">Transmembrane</keyword>
<name>A0A0A2L632_PENIT</name>
<feature type="transmembrane region" description="Helical" evidence="5">
    <location>
        <begin position="132"/>
        <end position="152"/>
    </location>
</feature>
<dbReference type="STRING" id="40296.A0A0A2L632"/>
<dbReference type="PANTHER" id="PTHR23502:SF20">
    <property type="entry name" value="TRANSPORTER, PUTATIVE (AFU_ORTHOLOGUE AFUA_6G13880)-RELATED"/>
    <property type="match status" value="1"/>
</dbReference>
<evidence type="ECO:0000256" key="5">
    <source>
        <dbReference type="SAM" id="Phobius"/>
    </source>
</evidence>
<feature type="transmembrane region" description="Helical" evidence="5">
    <location>
        <begin position="233"/>
        <end position="259"/>
    </location>
</feature>
<feature type="transmembrane region" description="Helical" evidence="5">
    <location>
        <begin position="340"/>
        <end position="366"/>
    </location>
</feature>
<dbReference type="HOGENOM" id="CLU_008455_13_0_1"/>
<keyword evidence="4 5" id="KW-0472">Membrane</keyword>
<comment type="caution">
    <text evidence="7">The sequence shown here is derived from an EMBL/GenBank/DDBJ whole genome shotgun (WGS) entry which is preliminary data.</text>
</comment>
<dbReference type="InterPro" id="IPR036259">
    <property type="entry name" value="MFS_trans_sf"/>
</dbReference>
<evidence type="ECO:0000256" key="3">
    <source>
        <dbReference type="ARBA" id="ARBA00022989"/>
    </source>
</evidence>
<feature type="transmembrane region" description="Helical" evidence="5">
    <location>
        <begin position="315"/>
        <end position="334"/>
    </location>
</feature>
<feature type="transmembrane region" description="Helical" evidence="5">
    <location>
        <begin position="409"/>
        <end position="430"/>
    </location>
</feature>
<feature type="transmembrane region" description="Helical" evidence="5">
    <location>
        <begin position="72"/>
        <end position="96"/>
    </location>
</feature>
<sequence length="445" mass="48243">MVAAQFDVGLKSMALLNGTLVVASGASAYLCSCFARVYGKRSVFIATTILLIASCCWAAASKSYHSLLVSRIFQGLGMGAFFALAGTSSINDLFFVHERGMRVGLWNFGVIVSTNLTPVVSGYVISNLSWRWSFWLEVIFFSIILVCVLFLFPETTFCRADEGIVIAGIQHTPKDEKFAGEKMSTASSLRAPSEEPRSSWWSSTFALSHVKNNRDGSLLMGCVKPLYLLCHPIAIWGCLMWTVTFTWAIMFGAVVSQIFGAPPYNMSTVGVGNLSGIAPFIGSAIGTIVGGRMCDVFAKKMTKNNNGLYEPEFRLVVIFPSTIAMAIGAFGLGAAIENELSFVVCGVFMAILNFAVGIGCTGILTYTNDVFAERAGNAFALAVMVKSTFAFGLTFVFNDYYARIGPLSFFSTFGALSLGVMATTVPVYIFGKRIRFWADRGQLQN</sequence>
<dbReference type="PANTHER" id="PTHR23502">
    <property type="entry name" value="MAJOR FACILITATOR SUPERFAMILY"/>
    <property type="match status" value="1"/>
</dbReference>
<protein>
    <submittedName>
        <fullName evidence="7">Major facilitator superfamily domain, general substrate transporter</fullName>
    </submittedName>
</protein>
<evidence type="ECO:0000256" key="1">
    <source>
        <dbReference type="ARBA" id="ARBA00004141"/>
    </source>
</evidence>
<dbReference type="OMA" id="PYNMSTV"/>
<reference evidence="7 8" key="1">
    <citation type="journal article" date="2015" name="Mol. Plant Microbe Interact.">
        <title>Genome, transcriptome, and functional analyses of Penicillium expansum provide new insights into secondary metabolism and pathogenicity.</title>
        <authorList>
            <person name="Ballester A.R."/>
            <person name="Marcet-Houben M."/>
            <person name="Levin E."/>
            <person name="Sela N."/>
            <person name="Selma-Lazaro C."/>
            <person name="Carmona L."/>
            <person name="Wisniewski M."/>
            <person name="Droby S."/>
            <person name="Gonzalez-Candelas L."/>
            <person name="Gabaldon T."/>
        </authorList>
    </citation>
    <scope>NUCLEOTIDE SEQUENCE [LARGE SCALE GENOMIC DNA]</scope>
    <source>
        <strain evidence="7 8">PHI-1</strain>
    </source>
</reference>
<accession>A0A0A2L632</accession>
<dbReference type="Proteomes" id="UP000030104">
    <property type="component" value="Unassembled WGS sequence"/>
</dbReference>
<feature type="transmembrane region" description="Helical" evidence="5">
    <location>
        <begin position="378"/>
        <end position="397"/>
    </location>
</feature>
<feature type="transmembrane region" description="Helical" evidence="5">
    <location>
        <begin position="271"/>
        <end position="294"/>
    </location>
</feature>
<gene>
    <name evidence="7" type="ORF">PITC_002560</name>
</gene>
<dbReference type="PROSITE" id="PS50850">
    <property type="entry name" value="MFS"/>
    <property type="match status" value="1"/>
</dbReference>
<dbReference type="SUPFAM" id="SSF103473">
    <property type="entry name" value="MFS general substrate transporter"/>
    <property type="match status" value="1"/>
</dbReference>
<dbReference type="Pfam" id="PF07690">
    <property type="entry name" value="MFS_1"/>
    <property type="match status" value="1"/>
</dbReference>
<evidence type="ECO:0000256" key="4">
    <source>
        <dbReference type="ARBA" id="ARBA00023136"/>
    </source>
</evidence>
<evidence type="ECO:0000256" key="2">
    <source>
        <dbReference type="ARBA" id="ARBA00022692"/>
    </source>
</evidence>
<comment type="subcellular location">
    <subcellularLocation>
        <location evidence="1">Membrane</location>
        <topology evidence="1">Multi-pass membrane protein</topology>
    </subcellularLocation>
</comment>
<dbReference type="GO" id="GO:0022857">
    <property type="term" value="F:transmembrane transporter activity"/>
    <property type="evidence" value="ECO:0007669"/>
    <property type="project" value="InterPro"/>
</dbReference>
<dbReference type="InterPro" id="IPR011701">
    <property type="entry name" value="MFS"/>
</dbReference>